<dbReference type="EMBL" id="BMAW01074885">
    <property type="protein sequence ID" value="GFT94053.1"/>
    <property type="molecule type" value="Genomic_DNA"/>
</dbReference>
<name>A0A8X6Q333_NEPPI</name>
<feature type="region of interest" description="Disordered" evidence="1">
    <location>
        <begin position="61"/>
        <end position="100"/>
    </location>
</feature>
<feature type="compositionally biased region" description="Basic and acidic residues" evidence="1">
    <location>
        <begin position="61"/>
        <end position="70"/>
    </location>
</feature>
<reference evidence="2" key="1">
    <citation type="submission" date="2020-08" db="EMBL/GenBank/DDBJ databases">
        <title>Multicomponent nature underlies the extraordinary mechanical properties of spider dragline silk.</title>
        <authorList>
            <person name="Kono N."/>
            <person name="Nakamura H."/>
            <person name="Mori M."/>
            <person name="Yoshida Y."/>
            <person name="Ohtoshi R."/>
            <person name="Malay A.D."/>
            <person name="Moran D.A.P."/>
            <person name="Tomita M."/>
            <person name="Numata K."/>
            <person name="Arakawa K."/>
        </authorList>
    </citation>
    <scope>NUCLEOTIDE SEQUENCE</scope>
</reference>
<sequence length="100" mass="11920">MTNMTTKENEAWVAFKDLVRKYLGNYKDPGYKAIIINMLGKFQMLGYSMSVKIHFLHSHEISQRRTERKVPPRHQRYGAQISRKKGQKRARRLRLDVNTR</sequence>
<evidence type="ECO:0000313" key="3">
    <source>
        <dbReference type="Proteomes" id="UP000887013"/>
    </source>
</evidence>
<gene>
    <name evidence="2" type="ORF">NPIL_496751</name>
</gene>
<dbReference type="PANTHER" id="PTHR46114:SF1">
    <property type="entry name" value="ZAD DOMAIN-CONTAINING PROTEIN"/>
    <property type="match status" value="1"/>
</dbReference>
<dbReference type="PANTHER" id="PTHR46114">
    <property type="entry name" value="APPLE DOMAIN-CONTAINING PROTEIN"/>
    <property type="match status" value="1"/>
</dbReference>
<dbReference type="OrthoDB" id="6622005at2759"/>
<feature type="compositionally biased region" description="Basic residues" evidence="1">
    <location>
        <begin position="71"/>
        <end position="92"/>
    </location>
</feature>
<protein>
    <submittedName>
        <fullName evidence="2">Uncharacterized protein</fullName>
    </submittedName>
</protein>
<proteinExistence type="predicted"/>
<evidence type="ECO:0000313" key="2">
    <source>
        <dbReference type="EMBL" id="GFT94053.1"/>
    </source>
</evidence>
<dbReference type="AlphaFoldDB" id="A0A8X6Q333"/>
<evidence type="ECO:0000256" key="1">
    <source>
        <dbReference type="SAM" id="MobiDB-lite"/>
    </source>
</evidence>
<accession>A0A8X6Q333</accession>
<dbReference type="Proteomes" id="UP000887013">
    <property type="component" value="Unassembled WGS sequence"/>
</dbReference>
<comment type="caution">
    <text evidence="2">The sequence shown here is derived from an EMBL/GenBank/DDBJ whole genome shotgun (WGS) entry which is preliminary data.</text>
</comment>
<organism evidence="2 3">
    <name type="scientific">Nephila pilipes</name>
    <name type="common">Giant wood spider</name>
    <name type="synonym">Nephila maculata</name>
    <dbReference type="NCBI Taxonomy" id="299642"/>
    <lineage>
        <taxon>Eukaryota</taxon>
        <taxon>Metazoa</taxon>
        <taxon>Ecdysozoa</taxon>
        <taxon>Arthropoda</taxon>
        <taxon>Chelicerata</taxon>
        <taxon>Arachnida</taxon>
        <taxon>Araneae</taxon>
        <taxon>Araneomorphae</taxon>
        <taxon>Entelegynae</taxon>
        <taxon>Araneoidea</taxon>
        <taxon>Nephilidae</taxon>
        <taxon>Nephila</taxon>
    </lineage>
</organism>
<keyword evidence="3" id="KW-1185">Reference proteome</keyword>